<reference evidence="5" key="2">
    <citation type="submission" date="2025-04" db="UniProtKB">
        <authorList>
            <consortium name="RefSeq"/>
        </authorList>
    </citation>
    <scope>IDENTIFICATION</scope>
</reference>
<gene>
    <name evidence="5" type="primary">LOC108044859</name>
    <name evidence="3" type="synonym">108044859</name>
</gene>
<feature type="compositionally biased region" description="Polar residues" evidence="1">
    <location>
        <begin position="39"/>
        <end position="58"/>
    </location>
</feature>
<organism evidence="5">
    <name type="scientific">Drosophila rhopaloa</name>
    <name type="common">Fruit fly</name>
    <dbReference type="NCBI Taxonomy" id="1041015"/>
    <lineage>
        <taxon>Eukaryota</taxon>
        <taxon>Metazoa</taxon>
        <taxon>Ecdysozoa</taxon>
        <taxon>Arthropoda</taxon>
        <taxon>Hexapoda</taxon>
        <taxon>Insecta</taxon>
        <taxon>Pterygota</taxon>
        <taxon>Neoptera</taxon>
        <taxon>Endopterygota</taxon>
        <taxon>Diptera</taxon>
        <taxon>Brachycera</taxon>
        <taxon>Muscomorpha</taxon>
        <taxon>Ephydroidea</taxon>
        <taxon>Drosophilidae</taxon>
        <taxon>Drosophila</taxon>
        <taxon>Sophophora</taxon>
    </lineage>
</organism>
<dbReference type="EnsemblMetazoa" id="XM_017124020.2">
    <property type="protein sequence ID" value="XP_016979509.1"/>
    <property type="gene ID" value="LOC108044859"/>
</dbReference>
<evidence type="ECO:0000313" key="3">
    <source>
        <dbReference type="EnsemblMetazoa" id="XP_016979509.1"/>
    </source>
</evidence>
<sequence>MKPAVEILIVFLLIVVAGICAQDTKPEIPIDFPPDDWYQTDSETESPSALTTEPSTILPTEPSSSTATEPTTTSTTESTTTSTTEPTTTSTTDSTTTTTTESTTTTSTESTTSSTAENTTPSSTQPIPTPTFTPPVMRPTTSRRPTYSTKNPWMWNDLVEKCYLKNEYEYRMVCYGEGWRMTTICYRCCYYENSGFAGCSKLHQGRCSWYDYRRW</sequence>
<feature type="region of interest" description="Disordered" evidence="1">
    <location>
        <begin position="25"/>
        <end position="146"/>
    </location>
</feature>
<evidence type="ECO:0000256" key="2">
    <source>
        <dbReference type="SAM" id="SignalP"/>
    </source>
</evidence>
<dbReference type="AlphaFoldDB" id="A0A6P4ES44"/>
<protein>
    <submittedName>
        <fullName evidence="5">Integumentary mucin C.1-like isoform X2</fullName>
    </submittedName>
</protein>
<dbReference type="Proteomes" id="UP001652680">
    <property type="component" value="Unassembled WGS sequence"/>
</dbReference>
<dbReference type="GeneID" id="108044859"/>
<name>A0A6P4ES44_DRORH</name>
<evidence type="ECO:0000313" key="5">
    <source>
        <dbReference type="RefSeq" id="XP_016979509.1"/>
    </source>
</evidence>
<feature type="signal peptide" evidence="2">
    <location>
        <begin position="1"/>
        <end position="21"/>
    </location>
</feature>
<reference evidence="4" key="1">
    <citation type="journal article" date="2021" name="Elife">
        <title>Highly contiguous assemblies of 101 drosophilid genomes.</title>
        <authorList>
            <person name="Kim B.Y."/>
            <person name="Wang J.R."/>
            <person name="Miller D.E."/>
            <person name="Barmina O."/>
            <person name="Delaney E."/>
            <person name="Thompson A."/>
            <person name="Comeault A.A."/>
            <person name="Peede D."/>
            <person name="D'Agostino E.R."/>
            <person name="Pelaez J."/>
            <person name="Aguilar J.M."/>
            <person name="Haji D."/>
            <person name="Matsunaga T."/>
            <person name="Armstrong E.E."/>
            <person name="Zych M."/>
            <person name="Ogawa Y."/>
            <person name="Stamenkovic-Radak M."/>
            <person name="Jelic M."/>
            <person name="Veselinovic M.S."/>
            <person name="Tanaskovic M."/>
            <person name="Eric P."/>
            <person name="Gao J.J."/>
            <person name="Katoh T.K."/>
            <person name="Toda M.J."/>
            <person name="Watabe H."/>
            <person name="Watada M."/>
            <person name="Davis J.S."/>
            <person name="Moyle L.C."/>
            <person name="Manoli G."/>
            <person name="Bertolini E."/>
            <person name="Kostal V."/>
            <person name="Hawley R.S."/>
            <person name="Takahashi A."/>
            <person name="Jones C.D."/>
            <person name="Price D.K."/>
            <person name="Whiteman N."/>
            <person name="Kopp A."/>
            <person name="Matute D.R."/>
            <person name="Petrov D.A."/>
        </authorList>
    </citation>
    <scope>NUCLEOTIDE SEQUENCE [LARGE SCALE GENOMIC DNA]</scope>
</reference>
<feature type="compositionally biased region" description="Low complexity" evidence="1">
    <location>
        <begin position="59"/>
        <end position="126"/>
    </location>
</feature>
<feature type="compositionally biased region" description="Pro residues" evidence="1">
    <location>
        <begin position="127"/>
        <end position="137"/>
    </location>
</feature>
<accession>A0A6P4ES44</accession>
<evidence type="ECO:0000313" key="4">
    <source>
        <dbReference type="Proteomes" id="UP001652680"/>
    </source>
</evidence>
<keyword evidence="4" id="KW-1185">Reference proteome</keyword>
<dbReference type="OrthoDB" id="7872178at2759"/>
<dbReference type="RefSeq" id="XP_016979509.1">
    <property type="nucleotide sequence ID" value="XM_017124020.1"/>
</dbReference>
<keyword evidence="2" id="KW-0732">Signal</keyword>
<feature type="chain" id="PRO_5027746882" evidence="2">
    <location>
        <begin position="22"/>
        <end position="215"/>
    </location>
</feature>
<reference evidence="3" key="3">
    <citation type="submission" date="2025-05" db="UniProtKB">
        <authorList>
            <consortium name="EnsemblMetazoa"/>
        </authorList>
    </citation>
    <scope>IDENTIFICATION</scope>
</reference>
<proteinExistence type="predicted"/>
<evidence type="ECO:0000256" key="1">
    <source>
        <dbReference type="SAM" id="MobiDB-lite"/>
    </source>
</evidence>